<dbReference type="EMBL" id="MRCE01000016">
    <property type="protein sequence ID" value="OKH36364.1"/>
    <property type="molecule type" value="Genomic_DNA"/>
</dbReference>
<organism evidence="1 2">
    <name type="scientific">[Phormidium ambiguum] IAM M-71</name>
    <dbReference type="NCBI Taxonomy" id="454136"/>
    <lineage>
        <taxon>Bacteria</taxon>
        <taxon>Bacillati</taxon>
        <taxon>Cyanobacteriota</taxon>
        <taxon>Cyanophyceae</taxon>
        <taxon>Oscillatoriophycideae</taxon>
        <taxon>Aerosakkonematales</taxon>
        <taxon>Aerosakkonemataceae</taxon>
        <taxon>Floridanema</taxon>
    </lineage>
</organism>
<proteinExistence type="predicted"/>
<dbReference type="AlphaFoldDB" id="A0A1U7IH62"/>
<name>A0A1U7IH62_9CYAN</name>
<comment type="caution">
    <text evidence="1">The sequence shown here is derived from an EMBL/GenBank/DDBJ whole genome shotgun (WGS) entry which is preliminary data.</text>
</comment>
<evidence type="ECO:0000313" key="1">
    <source>
        <dbReference type="EMBL" id="OKH36364.1"/>
    </source>
</evidence>
<evidence type="ECO:0000313" key="2">
    <source>
        <dbReference type="Proteomes" id="UP000185860"/>
    </source>
</evidence>
<sequence>MTSQTRGSGCFPSFHSQAEQELLQVLLQDEKKPVYCWNPTEKDSDSYFEKLEKAFQLDDWIEEVVEQKAQTFFNQLDVIWAVDVPQVATEDIFAILRQKFANRVPSSWLEAISHQAYQLKFGQGRDSHQMNLADQLVRCVQELLPNWPEGDLYLFSRPLAFAMRGTEIAAVDSMIATIRELPFSDLSEMEQARLGLAIARYALAELDRQ</sequence>
<accession>A0A1U7IH62</accession>
<dbReference type="RefSeq" id="WP_073594719.1">
    <property type="nucleotide sequence ID" value="NZ_MRCE01000016.1"/>
</dbReference>
<reference evidence="1 2" key="1">
    <citation type="submission" date="2016-11" db="EMBL/GenBank/DDBJ databases">
        <title>Draft Genome Sequences of Nine Cyanobacterial Strains from Diverse Habitats.</title>
        <authorList>
            <person name="Zhu T."/>
            <person name="Hou S."/>
            <person name="Lu X."/>
            <person name="Hess W.R."/>
        </authorList>
    </citation>
    <scope>NUCLEOTIDE SEQUENCE [LARGE SCALE GENOMIC DNA]</scope>
    <source>
        <strain evidence="1 2">IAM M-71</strain>
    </source>
</reference>
<dbReference type="STRING" id="454136.NIES2119_17100"/>
<dbReference type="OrthoDB" id="422386at2"/>
<gene>
    <name evidence="1" type="ORF">NIES2119_17100</name>
</gene>
<dbReference type="Proteomes" id="UP000185860">
    <property type="component" value="Unassembled WGS sequence"/>
</dbReference>
<protein>
    <submittedName>
        <fullName evidence="1">Uncharacterized protein</fullName>
    </submittedName>
</protein>